<dbReference type="InterPro" id="IPR011006">
    <property type="entry name" value="CheY-like_superfamily"/>
</dbReference>
<reference evidence="10 11" key="1">
    <citation type="submission" date="2016-10" db="EMBL/GenBank/DDBJ databases">
        <authorList>
            <person name="de Groot N.N."/>
        </authorList>
    </citation>
    <scope>NUCLEOTIDE SEQUENCE [LARGE SCALE GENOMIC DNA]</scope>
    <source>
        <strain evidence="10 11">ATCC 43154</strain>
    </source>
</reference>
<dbReference type="Pfam" id="PF00072">
    <property type="entry name" value="Response_reg"/>
    <property type="match status" value="1"/>
</dbReference>
<dbReference type="InterPro" id="IPR039420">
    <property type="entry name" value="WalR-like"/>
</dbReference>
<evidence type="ECO:0000313" key="11">
    <source>
        <dbReference type="Proteomes" id="UP000199470"/>
    </source>
</evidence>
<evidence type="ECO:0000259" key="9">
    <source>
        <dbReference type="PROSITE" id="PS51755"/>
    </source>
</evidence>
<feature type="domain" description="OmpR/PhoB-type" evidence="9">
    <location>
        <begin position="125"/>
        <end position="230"/>
    </location>
</feature>
<evidence type="ECO:0000259" key="8">
    <source>
        <dbReference type="PROSITE" id="PS50110"/>
    </source>
</evidence>
<dbReference type="OrthoDB" id="9802426at2"/>
<dbReference type="GO" id="GO:0000976">
    <property type="term" value="F:transcription cis-regulatory region binding"/>
    <property type="evidence" value="ECO:0007669"/>
    <property type="project" value="TreeGrafter"/>
</dbReference>
<dbReference type="GO" id="GO:0032993">
    <property type="term" value="C:protein-DNA complex"/>
    <property type="evidence" value="ECO:0007669"/>
    <property type="project" value="TreeGrafter"/>
</dbReference>
<organism evidence="10 11">
    <name type="scientific">Rugamonas rubra</name>
    <dbReference type="NCBI Taxonomy" id="758825"/>
    <lineage>
        <taxon>Bacteria</taxon>
        <taxon>Pseudomonadati</taxon>
        <taxon>Pseudomonadota</taxon>
        <taxon>Betaproteobacteria</taxon>
        <taxon>Burkholderiales</taxon>
        <taxon>Oxalobacteraceae</taxon>
        <taxon>Telluria group</taxon>
        <taxon>Rugamonas</taxon>
    </lineage>
</organism>
<dbReference type="STRING" id="758825.SAMN02982985_02534"/>
<dbReference type="SMART" id="SM00862">
    <property type="entry name" value="Trans_reg_C"/>
    <property type="match status" value="1"/>
</dbReference>
<dbReference type="PROSITE" id="PS51755">
    <property type="entry name" value="OMPR_PHOB"/>
    <property type="match status" value="1"/>
</dbReference>
<dbReference type="AlphaFoldDB" id="A0A1I4MP60"/>
<feature type="DNA-binding region" description="OmpR/PhoB-type" evidence="7">
    <location>
        <begin position="125"/>
        <end position="230"/>
    </location>
</feature>
<keyword evidence="4 7" id="KW-0238">DNA-binding</keyword>
<keyword evidence="11" id="KW-1185">Reference proteome</keyword>
<dbReference type="InterPro" id="IPR036388">
    <property type="entry name" value="WH-like_DNA-bd_sf"/>
</dbReference>
<dbReference type="Gene3D" id="6.10.250.690">
    <property type="match status" value="1"/>
</dbReference>
<dbReference type="PANTHER" id="PTHR48111">
    <property type="entry name" value="REGULATOR OF RPOS"/>
    <property type="match status" value="1"/>
</dbReference>
<evidence type="ECO:0000256" key="5">
    <source>
        <dbReference type="ARBA" id="ARBA00023163"/>
    </source>
</evidence>
<gene>
    <name evidence="10" type="ORF">SAMN02982985_02534</name>
</gene>
<dbReference type="CDD" id="cd00383">
    <property type="entry name" value="trans_reg_C"/>
    <property type="match status" value="1"/>
</dbReference>
<evidence type="ECO:0000256" key="3">
    <source>
        <dbReference type="ARBA" id="ARBA00023015"/>
    </source>
</evidence>
<dbReference type="PROSITE" id="PS50110">
    <property type="entry name" value="RESPONSE_REGULATORY"/>
    <property type="match status" value="1"/>
</dbReference>
<feature type="modified residue" description="4-aspartylphosphate" evidence="6">
    <location>
        <position position="51"/>
    </location>
</feature>
<name>A0A1I4MP60_9BURK</name>
<accession>A0A1I4MP60</accession>
<evidence type="ECO:0000256" key="7">
    <source>
        <dbReference type="PROSITE-ProRule" id="PRU01091"/>
    </source>
</evidence>
<evidence type="ECO:0000256" key="1">
    <source>
        <dbReference type="ARBA" id="ARBA00022553"/>
    </source>
</evidence>
<dbReference type="InterPro" id="IPR001789">
    <property type="entry name" value="Sig_transdc_resp-reg_receiver"/>
</dbReference>
<keyword evidence="2" id="KW-0902">Two-component regulatory system</keyword>
<keyword evidence="5" id="KW-0804">Transcription</keyword>
<dbReference type="InterPro" id="IPR001867">
    <property type="entry name" value="OmpR/PhoB-type_DNA-bd"/>
</dbReference>
<keyword evidence="1 6" id="KW-0597">Phosphoprotein</keyword>
<dbReference type="Pfam" id="PF00486">
    <property type="entry name" value="Trans_reg_C"/>
    <property type="match status" value="1"/>
</dbReference>
<dbReference type="SMART" id="SM00448">
    <property type="entry name" value="REC"/>
    <property type="match status" value="1"/>
</dbReference>
<dbReference type="Gene3D" id="1.10.10.10">
    <property type="entry name" value="Winged helix-like DNA-binding domain superfamily/Winged helix DNA-binding domain"/>
    <property type="match status" value="1"/>
</dbReference>
<protein>
    <submittedName>
        <fullName evidence="10">Two-component system, OmpR family, response regulator TctD</fullName>
    </submittedName>
</protein>
<feature type="domain" description="Response regulatory" evidence="8">
    <location>
        <begin position="2"/>
        <end position="119"/>
    </location>
</feature>
<dbReference type="FunFam" id="3.40.50.2300:FF:000002">
    <property type="entry name" value="DNA-binding response regulator PhoP"/>
    <property type="match status" value="1"/>
</dbReference>
<dbReference type="SUPFAM" id="SSF52172">
    <property type="entry name" value="CheY-like"/>
    <property type="match status" value="1"/>
</dbReference>
<sequence length="246" mass="26344">MRILLVEDHTELSRWLAKALRDAHLTVECADNGADADALLHTQDYALVILDLTLPRMDGLEVLRRLRARAAPRGQTPVLILTARGGLDDKVQGLNLGADDYLAKPFELAELEARVKALLRRSVGNESLVHSCGALSFDTVTRMFSYAGTPMALTPREHAVLEALITRAGRAVSKEKLFDEVFALADDANLDAIELYIHRVRKKLDSGVAAGAAGGAVITTLRGIGYLLQPRPAAPASPAAPAAPAA</sequence>
<dbReference type="Gene3D" id="3.40.50.2300">
    <property type="match status" value="1"/>
</dbReference>
<proteinExistence type="predicted"/>
<dbReference type="GO" id="GO:0005829">
    <property type="term" value="C:cytosol"/>
    <property type="evidence" value="ECO:0007669"/>
    <property type="project" value="TreeGrafter"/>
</dbReference>
<dbReference type="EMBL" id="FOTW01000011">
    <property type="protein sequence ID" value="SFM05054.1"/>
    <property type="molecule type" value="Genomic_DNA"/>
</dbReference>
<keyword evidence="3" id="KW-0805">Transcription regulation</keyword>
<dbReference type="GO" id="GO:0000156">
    <property type="term" value="F:phosphorelay response regulator activity"/>
    <property type="evidence" value="ECO:0007669"/>
    <property type="project" value="TreeGrafter"/>
</dbReference>
<dbReference type="RefSeq" id="WP_093387929.1">
    <property type="nucleotide sequence ID" value="NZ_FOTW01000011.1"/>
</dbReference>
<evidence type="ECO:0000256" key="6">
    <source>
        <dbReference type="PROSITE-ProRule" id="PRU00169"/>
    </source>
</evidence>
<evidence type="ECO:0000256" key="2">
    <source>
        <dbReference type="ARBA" id="ARBA00023012"/>
    </source>
</evidence>
<evidence type="ECO:0000256" key="4">
    <source>
        <dbReference type="ARBA" id="ARBA00023125"/>
    </source>
</evidence>
<dbReference type="Proteomes" id="UP000199470">
    <property type="component" value="Unassembled WGS sequence"/>
</dbReference>
<dbReference type="PANTHER" id="PTHR48111:SF67">
    <property type="entry name" value="TRANSCRIPTIONAL REGULATORY PROTEIN TCTD"/>
    <property type="match status" value="1"/>
</dbReference>
<dbReference type="GO" id="GO:0006355">
    <property type="term" value="P:regulation of DNA-templated transcription"/>
    <property type="evidence" value="ECO:0007669"/>
    <property type="project" value="InterPro"/>
</dbReference>
<evidence type="ECO:0000313" key="10">
    <source>
        <dbReference type="EMBL" id="SFM05054.1"/>
    </source>
</evidence>